<dbReference type="EMBL" id="CM023470">
    <property type="protein sequence ID" value="KAH7981020.1"/>
    <property type="molecule type" value="Genomic_DNA"/>
</dbReference>
<gene>
    <name evidence="1" type="ORF">HPB49_020994</name>
</gene>
<reference evidence="1" key="1">
    <citation type="submission" date="2020-05" db="EMBL/GenBank/DDBJ databases">
        <title>Large-scale comparative analyses of tick genomes elucidate their genetic diversity and vector capacities.</title>
        <authorList>
            <person name="Jia N."/>
            <person name="Wang J."/>
            <person name="Shi W."/>
            <person name="Du L."/>
            <person name="Sun Y."/>
            <person name="Zhan W."/>
            <person name="Jiang J."/>
            <person name="Wang Q."/>
            <person name="Zhang B."/>
            <person name="Ji P."/>
            <person name="Sakyi L.B."/>
            <person name="Cui X."/>
            <person name="Yuan T."/>
            <person name="Jiang B."/>
            <person name="Yang W."/>
            <person name="Lam T.T.-Y."/>
            <person name="Chang Q."/>
            <person name="Ding S."/>
            <person name="Wang X."/>
            <person name="Zhu J."/>
            <person name="Ruan X."/>
            <person name="Zhao L."/>
            <person name="Wei J."/>
            <person name="Que T."/>
            <person name="Du C."/>
            <person name="Cheng J."/>
            <person name="Dai P."/>
            <person name="Han X."/>
            <person name="Huang E."/>
            <person name="Gao Y."/>
            <person name="Liu J."/>
            <person name="Shao H."/>
            <person name="Ye R."/>
            <person name="Li L."/>
            <person name="Wei W."/>
            <person name="Wang X."/>
            <person name="Wang C."/>
            <person name="Yang T."/>
            <person name="Huo Q."/>
            <person name="Li W."/>
            <person name="Guo W."/>
            <person name="Chen H."/>
            <person name="Zhou L."/>
            <person name="Ni X."/>
            <person name="Tian J."/>
            <person name="Zhou Y."/>
            <person name="Sheng Y."/>
            <person name="Liu T."/>
            <person name="Pan Y."/>
            <person name="Xia L."/>
            <person name="Li J."/>
            <person name="Zhao F."/>
            <person name="Cao W."/>
        </authorList>
    </citation>
    <scope>NUCLEOTIDE SEQUENCE</scope>
    <source>
        <strain evidence="1">Dsil-2018</strain>
    </source>
</reference>
<organism evidence="1 2">
    <name type="scientific">Dermacentor silvarum</name>
    <name type="common">Tick</name>
    <dbReference type="NCBI Taxonomy" id="543639"/>
    <lineage>
        <taxon>Eukaryota</taxon>
        <taxon>Metazoa</taxon>
        <taxon>Ecdysozoa</taxon>
        <taxon>Arthropoda</taxon>
        <taxon>Chelicerata</taxon>
        <taxon>Arachnida</taxon>
        <taxon>Acari</taxon>
        <taxon>Parasitiformes</taxon>
        <taxon>Ixodida</taxon>
        <taxon>Ixodoidea</taxon>
        <taxon>Ixodidae</taxon>
        <taxon>Rhipicephalinae</taxon>
        <taxon>Dermacentor</taxon>
    </lineage>
</organism>
<proteinExistence type="predicted"/>
<sequence length="250" mass="27186">MSGFTAVLKSLSEHCNFAAELENMIRDRIVCGVNNADIQTRLLENAELTLQDAVQTALAMKAAKKDAGEIAQANPNGTFSTHRVSSGSVAVTCYRCGGGHLASECKHVKTVCSYCHRRGHLAKVCNTKRKDGQARSSSPHKQRSSTARSSQSSSNRFRVHTVKDAATASPSEVYDIWQINYAEPPPPLTVTVDVCGKPLRMEVDAGASVSVIAMSRLLQFLPSVNVQPSQVFLRSYSGELKKFKARLMSL</sequence>
<evidence type="ECO:0000313" key="2">
    <source>
        <dbReference type="Proteomes" id="UP000821865"/>
    </source>
</evidence>
<protein>
    <submittedName>
        <fullName evidence="1">Uncharacterized protein</fullName>
    </submittedName>
</protein>
<evidence type="ECO:0000313" key="1">
    <source>
        <dbReference type="EMBL" id="KAH7981020.1"/>
    </source>
</evidence>
<dbReference type="Proteomes" id="UP000821865">
    <property type="component" value="Chromosome 1"/>
</dbReference>
<name>A0ACB8E3D9_DERSI</name>
<keyword evidence="2" id="KW-1185">Reference proteome</keyword>
<accession>A0ACB8E3D9</accession>
<comment type="caution">
    <text evidence="1">The sequence shown here is derived from an EMBL/GenBank/DDBJ whole genome shotgun (WGS) entry which is preliminary data.</text>
</comment>